<sequence>MLGPVVRPFQPDQVTMWVAWSGSGTALPNWPGDPFGSGPSHRRCYCPHHDRNTKAIGLVSPNIGSESQDSRPIYAKRGWTMVSDGWLGMVTMWGVKWNGESMKVCTEGKD</sequence>
<gene>
    <name evidence="1" type="ORF">V6N11_051629</name>
</gene>
<accession>A0ABR2U7Q0</accession>
<dbReference type="Proteomes" id="UP001396334">
    <property type="component" value="Unassembled WGS sequence"/>
</dbReference>
<proteinExistence type="predicted"/>
<evidence type="ECO:0000313" key="1">
    <source>
        <dbReference type="EMBL" id="KAK9045721.1"/>
    </source>
</evidence>
<name>A0ABR2U7Q0_9ROSI</name>
<organism evidence="1 2">
    <name type="scientific">Hibiscus sabdariffa</name>
    <name type="common">roselle</name>
    <dbReference type="NCBI Taxonomy" id="183260"/>
    <lineage>
        <taxon>Eukaryota</taxon>
        <taxon>Viridiplantae</taxon>
        <taxon>Streptophyta</taxon>
        <taxon>Embryophyta</taxon>
        <taxon>Tracheophyta</taxon>
        <taxon>Spermatophyta</taxon>
        <taxon>Magnoliopsida</taxon>
        <taxon>eudicotyledons</taxon>
        <taxon>Gunneridae</taxon>
        <taxon>Pentapetalae</taxon>
        <taxon>rosids</taxon>
        <taxon>malvids</taxon>
        <taxon>Malvales</taxon>
        <taxon>Malvaceae</taxon>
        <taxon>Malvoideae</taxon>
        <taxon>Hibiscus</taxon>
    </lineage>
</organism>
<reference evidence="1 2" key="1">
    <citation type="journal article" date="2024" name="G3 (Bethesda)">
        <title>Genome assembly of Hibiscus sabdariffa L. provides insights into metabolisms of medicinal natural products.</title>
        <authorList>
            <person name="Kim T."/>
        </authorList>
    </citation>
    <scope>NUCLEOTIDE SEQUENCE [LARGE SCALE GENOMIC DNA]</scope>
    <source>
        <strain evidence="1">TK-2024</strain>
        <tissue evidence="1">Old leaves</tissue>
    </source>
</reference>
<comment type="caution">
    <text evidence="1">The sequence shown here is derived from an EMBL/GenBank/DDBJ whole genome shotgun (WGS) entry which is preliminary data.</text>
</comment>
<keyword evidence="2" id="KW-1185">Reference proteome</keyword>
<dbReference type="EMBL" id="JBBPBN010000001">
    <property type="protein sequence ID" value="KAK9045721.1"/>
    <property type="molecule type" value="Genomic_DNA"/>
</dbReference>
<evidence type="ECO:0000313" key="2">
    <source>
        <dbReference type="Proteomes" id="UP001396334"/>
    </source>
</evidence>
<protein>
    <submittedName>
        <fullName evidence="1">Uncharacterized protein</fullName>
    </submittedName>
</protein>